<dbReference type="EMBL" id="ABKSPD020000002">
    <property type="protein sequence ID" value="EKW9775193.1"/>
    <property type="molecule type" value="Genomic_DNA"/>
</dbReference>
<organism evidence="2 9">
    <name type="scientific">Proteus mirabilis</name>
    <dbReference type="NCBI Taxonomy" id="584"/>
    <lineage>
        <taxon>Bacteria</taxon>
        <taxon>Pseudomonadati</taxon>
        <taxon>Pseudomonadota</taxon>
        <taxon>Gammaproteobacteria</taxon>
        <taxon>Enterobacterales</taxon>
        <taxon>Morganellaceae</taxon>
        <taxon>Proteus</taxon>
    </lineage>
</organism>
<evidence type="ECO:0000313" key="9">
    <source>
        <dbReference type="Proteomes" id="UP001171165"/>
    </source>
</evidence>
<evidence type="ECO:0000313" key="3">
    <source>
        <dbReference type="EMBL" id="MEY2343693.1"/>
    </source>
</evidence>
<dbReference type="PANTHER" id="PTHR41791">
    <property type="entry name" value="SSL7039 PROTEIN"/>
    <property type="match status" value="1"/>
</dbReference>
<reference evidence="7 8" key="2">
    <citation type="submission" date="2018-06" db="EMBL/GenBank/DDBJ databases">
        <authorList>
            <consortium name="Pathogen Informatics"/>
            <person name="Doyle S."/>
        </authorList>
    </citation>
    <scope>NUCLEOTIDE SEQUENCE [LARGE SCALE GENOMIC DNA]</scope>
    <source>
        <strain evidence="4 7">NCTC10975</strain>
        <strain evidence="5 8">NCTC11938</strain>
    </source>
</reference>
<dbReference type="Proteomes" id="UP000195540">
    <property type="component" value="Chromosome"/>
</dbReference>
<dbReference type="Proteomes" id="UP000254191">
    <property type="component" value="Unassembled WGS sequence"/>
</dbReference>
<dbReference type="OrthoDB" id="9800258at2"/>
<dbReference type="RefSeq" id="WP_004244144.1">
    <property type="nucleotide sequence ID" value="NZ_ABFCQN020000006.1"/>
</dbReference>
<dbReference type="EMBL" id="UGTS01000006">
    <property type="protein sequence ID" value="SUC39436.1"/>
    <property type="molecule type" value="Genomic_DNA"/>
</dbReference>
<dbReference type="Proteomes" id="UP000251485">
    <property type="component" value="Unassembled WGS sequence"/>
</dbReference>
<evidence type="ECO:0000313" key="7">
    <source>
        <dbReference type="Proteomes" id="UP000251485"/>
    </source>
</evidence>
<dbReference type="Proteomes" id="UP001171165">
    <property type="component" value="Unassembled WGS sequence"/>
</dbReference>
<dbReference type="STRING" id="584.AOUC001_04330"/>
<dbReference type="EMBL" id="UAUE01000001">
    <property type="protein sequence ID" value="SPY93938.1"/>
    <property type="molecule type" value="Genomic_DNA"/>
</dbReference>
<dbReference type="GeneID" id="6800182"/>
<dbReference type="EMBL" id="CP021694">
    <property type="protein sequence ID" value="ARX33972.1"/>
    <property type="molecule type" value="Genomic_DNA"/>
</dbReference>
<evidence type="ECO:0000313" key="5">
    <source>
        <dbReference type="EMBL" id="SUC39436.1"/>
    </source>
</evidence>
<dbReference type="EMBL" id="JADQCH020000001">
    <property type="protein sequence ID" value="MEY2343693.1"/>
    <property type="molecule type" value="Genomic_DNA"/>
</dbReference>
<reference evidence="3" key="3">
    <citation type="submission" date="2021-05" db="EMBL/GenBank/DDBJ databases">
        <title>First report of NDM-5 and VEB-6 producing Proteus mirabilis isolated from blood of a sepsis patient in Kolkata, India.</title>
        <authorList>
            <person name="Halder G."/>
            <person name="Chaudhuri B."/>
            <person name="Dutta S."/>
        </authorList>
    </citation>
    <scope>NUCLEOTIDE SEQUENCE [LARGE SCALE GENOMIC DNA]</scope>
    <source>
        <strain evidence="3">7049</strain>
    </source>
</reference>
<accession>A0A1Z1STG7</accession>
<evidence type="ECO:0000313" key="6">
    <source>
        <dbReference type="Proteomes" id="UP000195540"/>
    </source>
</evidence>
<reference evidence="1 6" key="1">
    <citation type="submission" date="2017-05" db="EMBL/GenBank/DDBJ databases">
        <title>Whole genome sequencing of Proteus mirabilis AR_0155.</title>
        <authorList>
            <person name="Conlan S."/>
            <person name="Thomas P.J."/>
            <person name="Mullikin J."/>
            <person name="Frank K.M."/>
            <person name="Segre J.A."/>
        </authorList>
    </citation>
    <scope>NUCLEOTIDE SEQUENCE [LARGE SCALE GENOMIC DNA]</scope>
    <source>
        <strain evidence="1 6">AR_0155</strain>
    </source>
</reference>
<evidence type="ECO:0000313" key="1">
    <source>
        <dbReference type="EMBL" id="ARX33972.1"/>
    </source>
</evidence>
<dbReference type="NCBIfam" id="TIGR02683">
    <property type="entry name" value="upstrm_HI1419"/>
    <property type="match status" value="1"/>
</dbReference>
<evidence type="ECO:0000313" key="2">
    <source>
        <dbReference type="EMBL" id="EKW9775193.1"/>
    </source>
</evidence>
<dbReference type="InterPro" id="IPR014056">
    <property type="entry name" value="TypeIITA-like_toxin_pred"/>
</dbReference>
<name>A0A1Z1STG7_PROMI</name>
<proteinExistence type="predicted"/>
<protein>
    <submittedName>
        <fullName evidence="1 4">Addiction module killer protein</fullName>
    </submittedName>
    <submittedName>
        <fullName evidence="2">Type II toxin-antitoxin system RelE/ParE family toxin</fullName>
    </submittedName>
</protein>
<dbReference type="OMA" id="EYRIAWG"/>
<dbReference type="AlphaFoldDB" id="A0A1Z1STG7"/>
<gene>
    <name evidence="1" type="ORF">AM402_07335</name>
    <name evidence="3" type="ORF">I3679_003195</name>
    <name evidence="4" type="ORF">NCTC10975_00266</name>
    <name evidence="5" type="ORF">NCTC11938_03724</name>
    <name evidence="2" type="ORF">PW210_000982</name>
</gene>
<dbReference type="PIRSF" id="PIRSF028744">
    <property type="entry name" value="Addict_mod_HI1419"/>
    <property type="match status" value="1"/>
</dbReference>
<reference evidence="2" key="4">
    <citation type="submission" date="2023-06" db="EMBL/GenBank/DDBJ databases">
        <authorList>
            <consortium name="Clinical and Environmental Microbiology Branch: Whole genome sequencing antimicrobial resistance pathogens in the healthcare setting"/>
        </authorList>
    </citation>
    <scope>NUCLEOTIDE SEQUENCE</scope>
    <source>
        <strain evidence="2">Microbial</strain>
    </source>
</reference>
<evidence type="ECO:0000313" key="4">
    <source>
        <dbReference type="EMBL" id="SPY93938.1"/>
    </source>
</evidence>
<dbReference type="PANTHER" id="PTHR41791:SF1">
    <property type="entry name" value="SSL7039 PROTEIN"/>
    <property type="match status" value="1"/>
</dbReference>
<evidence type="ECO:0000313" key="8">
    <source>
        <dbReference type="Proteomes" id="UP000254191"/>
    </source>
</evidence>
<sequence>MPYKIVRYQDRNQKVPYREWIQKLRKRDPQAAAKIEVQVTRACYGNFADHKFVRDGVWALRINFGQGYRVYYSIENEFIILLLVGGNKSTQQADIDKAVNYLEDYHVRMKNDQ</sequence>